<dbReference type="InterPro" id="IPR029058">
    <property type="entry name" value="AB_hydrolase_fold"/>
</dbReference>
<proteinExistence type="predicted"/>
<reference evidence="4 5" key="1">
    <citation type="submission" date="2020-05" db="EMBL/GenBank/DDBJ databases">
        <title>Draft genome of Flavobacterium sp. IMCC34852.</title>
        <authorList>
            <person name="Song J."/>
            <person name="Cho J.-C."/>
        </authorList>
    </citation>
    <scope>NUCLEOTIDE SEQUENCE [LARGE SCALE GENOMIC DNA]</scope>
    <source>
        <strain evidence="4 5">IMCC34852</strain>
    </source>
</reference>
<dbReference type="Gene3D" id="3.40.50.1820">
    <property type="entry name" value="alpha/beta hydrolase"/>
    <property type="match status" value="1"/>
</dbReference>
<accession>A0A7Y3R7X5</accession>
<feature type="domain" description="Secretion system C-terminal sorting" evidence="3">
    <location>
        <begin position="1031"/>
        <end position="1099"/>
    </location>
</feature>
<feature type="chain" id="PRO_5030855093" evidence="2">
    <location>
        <begin position="20"/>
        <end position="1109"/>
    </location>
</feature>
<dbReference type="SUPFAM" id="SSF53474">
    <property type="entry name" value="alpha/beta-Hydrolases"/>
    <property type="match status" value="1"/>
</dbReference>
<dbReference type="Proteomes" id="UP000536509">
    <property type="component" value="Unassembled WGS sequence"/>
</dbReference>
<comment type="caution">
    <text evidence="4">The sequence shown here is derived from an EMBL/GenBank/DDBJ whole genome shotgun (WGS) entry which is preliminary data.</text>
</comment>
<dbReference type="InterPro" id="IPR026444">
    <property type="entry name" value="Secre_tail"/>
</dbReference>
<evidence type="ECO:0000259" key="3">
    <source>
        <dbReference type="Pfam" id="PF18962"/>
    </source>
</evidence>
<name>A0A7Y3R7X5_9FLAO</name>
<dbReference type="Pfam" id="PF18962">
    <property type="entry name" value="Por_Secre_tail"/>
    <property type="match status" value="1"/>
</dbReference>
<dbReference type="AlphaFoldDB" id="A0A7Y3R7X5"/>
<evidence type="ECO:0000256" key="1">
    <source>
        <dbReference type="ARBA" id="ARBA00022729"/>
    </source>
</evidence>
<evidence type="ECO:0000313" key="4">
    <source>
        <dbReference type="EMBL" id="NNT71486.1"/>
    </source>
</evidence>
<gene>
    <name evidence="4" type="ORF">HKT18_04570</name>
</gene>
<organism evidence="4 5">
    <name type="scientific">Flavobacterium rivulicola</name>
    <dbReference type="NCBI Taxonomy" id="2732161"/>
    <lineage>
        <taxon>Bacteria</taxon>
        <taxon>Pseudomonadati</taxon>
        <taxon>Bacteroidota</taxon>
        <taxon>Flavobacteriia</taxon>
        <taxon>Flavobacteriales</taxon>
        <taxon>Flavobacteriaceae</taxon>
        <taxon>Flavobacterium</taxon>
    </lineage>
</organism>
<keyword evidence="1 2" id="KW-0732">Signal</keyword>
<evidence type="ECO:0000256" key="2">
    <source>
        <dbReference type="SAM" id="SignalP"/>
    </source>
</evidence>
<dbReference type="RefSeq" id="WP_171221698.1">
    <property type="nucleotide sequence ID" value="NZ_CP121446.1"/>
</dbReference>
<keyword evidence="5" id="KW-1185">Reference proteome</keyword>
<protein>
    <submittedName>
        <fullName evidence="4">T9SS type A sorting domain-containing protein</fullName>
    </submittedName>
</protein>
<dbReference type="NCBIfam" id="TIGR04183">
    <property type="entry name" value="Por_Secre_tail"/>
    <property type="match status" value="1"/>
</dbReference>
<sequence length="1109" mass="123800">MKKLFFLAFCMLFFLHAKAQDDDATAPKQLDSLLVDIDKSLVTSGVIYERTTPFADLYNFNSKDTCNTANFSYFKQSLLELYRASNAQKFISLDSLTVSLRNDYLNDNVVNVGILNTQFNVLNYHEEFPENGGLKLDSIARKFIQIPDRVPFYMMHNTIIAPLKNAVNGKNLVFRFNKGFYFTNGNKLIKNLTIDFGEGIIKNIIVEGEFMTQEVVITYTTNGTKTIKCILQFNDNTTLETNGDIYFRNTDLDTPSFASCGGIDALREDFNLVPADEDSMGYLNSDPKIKNQISYRVYYSQNNTQKLIQKPIVIIDGFDPGDKRRIEDCDCEQDAECANKYKTNGVFDPLKHKSIVDMMVYYENTDTPLYLLPILRNEGYDVIIVNFPNYQTTNLINGQPVTIDGGAYYIESNAMSVVKLLKDVKQKLIANSSIHQIAIIAPSMAGQISRYALSYMERKFQETALPEWQHHVYLWVSVDSPHLGANIPLGDQALLSLIKSSSNVANEFYVNQLNSPAAKQQLIEFHGKKQEPNPLYPTLSSNPYNYNYHIAEPSLLNAQTMSQGMSFDRGNDYFKMHYDNQNNNGGIGSGGWPVNLRKIAVVNGSLSGSKEVRDINGQPLINNNGNEIKFAEDGEKVLNIRGFQRVRVSLPVGSITWYIHIASLESQFMGSIGSTTRVSRFKKFVDDKTTIATNLNARGVMDNVPGGFFDAQGQIAYPTLATNTVPGNSINSFGDWSFENLIYELSQHLGGSKWSLREFNPIHSFIPTFSALAHKFPNQNWANPLEYNLICAEETPFDSYFGTSKNTPHTSFTKECVDWLLKELDGSPQLPVYPISLEDVIIGSEELCIGQTKTYTLDNGDDLCRLPSGATWTASNVMVNAQTPNSITVTGVSDDEASITATFGNGIQSTKYLHAGGPSLNYFTCNTVGGLDFCSGQVYANVPRNNVDDRITAHFNGMSSAEAADQNNWQWEVINSKVQIRQPSIRNNCILKLLEYGSTGVRVRARNNDCGWGRWEYLTFNISPGQSIYKVFPNPSSSIVNVDLENAEVVPSATDIITGELFDLMGYSKGEINIVNNQATFSVSGLNTGIYVLKIYINGVPESHQIAVP</sequence>
<feature type="signal peptide" evidence="2">
    <location>
        <begin position="1"/>
        <end position="19"/>
    </location>
</feature>
<evidence type="ECO:0000313" key="5">
    <source>
        <dbReference type="Proteomes" id="UP000536509"/>
    </source>
</evidence>
<dbReference type="EMBL" id="JABEVX010000002">
    <property type="protein sequence ID" value="NNT71486.1"/>
    <property type="molecule type" value="Genomic_DNA"/>
</dbReference>